<dbReference type="InterPro" id="IPR014118">
    <property type="entry name" value="T4SS_TraV"/>
</dbReference>
<dbReference type="EMBL" id="CP144373">
    <property type="protein sequence ID" value="XCH46877.1"/>
    <property type="molecule type" value="Genomic_DNA"/>
</dbReference>
<name>A0AAU8GWM7_9BACT</name>
<evidence type="ECO:0000256" key="1">
    <source>
        <dbReference type="SAM" id="SignalP"/>
    </source>
</evidence>
<dbReference type="RefSeq" id="WP_353684401.1">
    <property type="nucleotide sequence ID" value="NZ_CP144373.1"/>
</dbReference>
<dbReference type="KEGG" id="taut:V4D30_01030"/>
<dbReference type="PROSITE" id="PS51257">
    <property type="entry name" value="PROKAR_LIPOPROTEIN"/>
    <property type="match status" value="1"/>
</dbReference>
<organism evidence="2">
    <name type="scientific">Thermodesulfovibrio autotrophicus</name>
    <dbReference type="NCBI Taxonomy" id="3118333"/>
    <lineage>
        <taxon>Bacteria</taxon>
        <taxon>Pseudomonadati</taxon>
        <taxon>Nitrospirota</taxon>
        <taxon>Thermodesulfovibrionia</taxon>
        <taxon>Thermodesulfovibrionales</taxon>
        <taxon>Thermodesulfovibrionaceae</taxon>
        <taxon>Thermodesulfovibrio</taxon>
    </lineage>
</organism>
<dbReference type="AlphaFoldDB" id="A0AAU8GWM7"/>
<dbReference type="Pfam" id="PF09676">
    <property type="entry name" value="TraV"/>
    <property type="match status" value="1"/>
</dbReference>
<keyword evidence="2" id="KW-0449">Lipoprotein</keyword>
<reference evidence="2" key="1">
    <citation type="submission" date="2024-01" db="EMBL/GenBank/DDBJ databases">
        <title>The first autotrophic representatives of the genus Thermodesulfovibrio.</title>
        <authorList>
            <person name="Maltseva A.I."/>
            <person name="Elcheninov A.G."/>
            <person name="Kublanov I.V."/>
            <person name="Lebedinsky A.V."/>
            <person name="Frolov E.N."/>
        </authorList>
    </citation>
    <scope>NUCLEOTIDE SEQUENCE</scope>
    <source>
        <strain evidence="2">3907-1M</strain>
    </source>
</reference>
<feature type="signal peptide" evidence="1">
    <location>
        <begin position="1"/>
        <end position="20"/>
    </location>
</feature>
<accession>A0AAU8GWM7</accession>
<evidence type="ECO:0000313" key="2">
    <source>
        <dbReference type="EMBL" id="XCH46877.1"/>
    </source>
</evidence>
<gene>
    <name evidence="2" type="ORF">V4D30_01030</name>
</gene>
<proteinExistence type="predicted"/>
<protein>
    <submittedName>
        <fullName evidence="2">TraV family lipoprotein</fullName>
    </submittedName>
</protein>
<feature type="chain" id="PRO_5043560495" evidence="1">
    <location>
        <begin position="21"/>
        <end position="149"/>
    </location>
</feature>
<keyword evidence="1" id="KW-0732">Signal</keyword>
<sequence length="149" mass="17173">MKKYLIFLVCLLLMGAYGCASVVNPYSESFTCPLMEEGKCVPIKEAYNESLKGYTLKLEETKDAKNLAKEYDPVQESYRTALFDKLTKLLRDPKTPILAPPKIVRVMILPYQDSQGKEFYSTRYIYLVVEDPQWILQNINTLPSEESEQ</sequence>